<evidence type="ECO:0000256" key="2">
    <source>
        <dbReference type="SAM" id="MobiDB-lite"/>
    </source>
</evidence>
<name>A0A9D3W3Q7_9ROSI</name>
<protein>
    <submittedName>
        <fullName evidence="3">Uncharacterized protein</fullName>
    </submittedName>
</protein>
<sequence length="171" mass="19733">MSIKHGLGSETLREAIKNYNNNMENLEKKIKTGEDSLAKLQEKLKIQEETHKAELERLRQPHKETFKKWRSNLILHTQVAAGPLDFGRVDFNYLKEISTKLLSFNVYHLEGAEPKTFQRVWKHSAGFFLQDTPEAIDDDKNLTNVEHSPEGHPPLDKVTTRPIHQPLKGDN</sequence>
<evidence type="ECO:0000313" key="3">
    <source>
        <dbReference type="EMBL" id="KAH1107275.1"/>
    </source>
</evidence>
<dbReference type="Proteomes" id="UP000828251">
    <property type="component" value="Unassembled WGS sequence"/>
</dbReference>
<keyword evidence="1" id="KW-0175">Coiled coil</keyword>
<feature type="compositionally biased region" description="Basic and acidic residues" evidence="2">
    <location>
        <begin position="147"/>
        <end position="159"/>
    </location>
</feature>
<dbReference type="EMBL" id="JAIQCV010000004">
    <property type="protein sequence ID" value="KAH1107275.1"/>
    <property type="molecule type" value="Genomic_DNA"/>
</dbReference>
<organism evidence="3 4">
    <name type="scientific">Gossypium stocksii</name>
    <dbReference type="NCBI Taxonomy" id="47602"/>
    <lineage>
        <taxon>Eukaryota</taxon>
        <taxon>Viridiplantae</taxon>
        <taxon>Streptophyta</taxon>
        <taxon>Embryophyta</taxon>
        <taxon>Tracheophyta</taxon>
        <taxon>Spermatophyta</taxon>
        <taxon>Magnoliopsida</taxon>
        <taxon>eudicotyledons</taxon>
        <taxon>Gunneridae</taxon>
        <taxon>Pentapetalae</taxon>
        <taxon>rosids</taxon>
        <taxon>malvids</taxon>
        <taxon>Malvales</taxon>
        <taxon>Malvaceae</taxon>
        <taxon>Malvoideae</taxon>
        <taxon>Gossypium</taxon>
    </lineage>
</organism>
<keyword evidence="4" id="KW-1185">Reference proteome</keyword>
<feature type="coiled-coil region" evidence="1">
    <location>
        <begin position="9"/>
        <end position="57"/>
    </location>
</feature>
<reference evidence="3 4" key="1">
    <citation type="journal article" date="2021" name="Plant Biotechnol. J.">
        <title>Multi-omics assisted identification of the key and species-specific regulatory components of drought-tolerant mechanisms in Gossypium stocksii.</title>
        <authorList>
            <person name="Yu D."/>
            <person name="Ke L."/>
            <person name="Zhang D."/>
            <person name="Wu Y."/>
            <person name="Sun Y."/>
            <person name="Mei J."/>
            <person name="Sun J."/>
            <person name="Sun Y."/>
        </authorList>
    </citation>
    <scope>NUCLEOTIDE SEQUENCE [LARGE SCALE GENOMIC DNA]</scope>
    <source>
        <strain evidence="4">cv. E1</strain>
        <tissue evidence="3">Leaf</tissue>
    </source>
</reference>
<gene>
    <name evidence="3" type="ORF">J1N35_011043</name>
</gene>
<proteinExistence type="predicted"/>
<dbReference type="AlphaFoldDB" id="A0A9D3W3Q7"/>
<evidence type="ECO:0000256" key="1">
    <source>
        <dbReference type="SAM" id="Coils"/>
    </source>
</evidence>
<evidence type="ECO:0000313" key="4">
    <source>
        <dbReference type="Proteomes" id="UP000828251"/>
    </source>
</evidence>
<comment type="caution">
    <text evidence="3">The sequence shown here is derived from an EMBL/GenBank/DDBJ whole genome shotgun (WGS) entry which is preliminary data.</text>
</comment>
<feature type="region of interest" description="Disordered" evidence="2">
    <location>
        <begin position="139"/>
        <end position="171"/>
    </location>
</feature>
<accession>A0A9D3W3Q7</accession>